<feature type="compositionally biased region" description="Basic and acidic residues" evidence="1">
    <location>
        <begin position="403"/>
        <end position="413"/>
    </location>
</feature>
<name>A0A5C3QS89_9AGAR</name>
<feature type="region of interest" description="Disordered" evidence="1">
    <location>
        <begin position="105"/>
        <end position="130"/>
    </location>
</feature>
<proteinExistence type="predicted"/>
<evidence type="ECO:0000313" key="4">
    <source>
        <dbReference type="Proteomes" id="UP000305067"/>
    </source>
</evidence>
<keyword evidence="2" id="KW-0732">Signal</keyword>
<evidence type="ECO:0000256" key="2">
    <source>
        <dbReference type="SAM" id="SignalP"/>
    </source>
</evidence>
<accession>A0A5C3QS89</accession>
<dbReference type="AlphaFoldDB" id="A0A5C3QS89"/>
<evidence type="ECO:0000256" key="1">
    <source>
        <dbReference type="SAM" id="MobiDB-lite"/>
    </source>
</evidence>
<protein>
    <submittedName>
        <fullName evidence="3">Uncharacterized protein</fullName>
    </submittedName>
</protein>
<gene>
    <name evidence="3" type="ORF">BDV98DRAFT_74387</name>
</gene>
<sequence length="482" mass="52471">MAQLCLLLTVLVFLGLTRGSNTHHHHHDCTPPSRPSTEQPRPGPVSRLRSQTKVANKENNNHTRTNSMNMRLAELKEWGRRHVYFPREIPLSGLSGGRMWRGLSRSPERGWGRSPERPKWGKEVKDEEDVEVGVKTEDGVRVKPEDGGEGEVRVKKEVGEVGVETADEIVKLEAVEFPRTSRRTTQERLPRQSTDEHKSVEFPRTSKQNTQEHHSRLSADADGDLPPHLLRLHLLNPLSTPVGSTDTLTELSYRASLSAPGPIRKHATTSTLPDPIDPAESPIDSPKRRPNRLNLGSITNHTTRSHPSRSSSPRASSRHPPHTSTSTSHHYVDNAYSSPAPRTAPPPGSAPSRDGGTAYSPAGLTAGWSSHVHMGHRSARKWARSAHLHHVKRTPAHGHGQVVKRDVKGKGQELEEDEEEDVFGKKRHIGSASRNEAVGSSSHGGRFGSPGSESGTTDGWVDTDDGGSESDASGVGGVGGGA</sequence>
<feature type="region of interest" description="Disordered" evidence="1">
    <location>
        <begin position="21"/>
        <end position="66"/>
    </location>
</feature>
<evidence type="ECO:0000313" key="3">
    <source>
        <dbReference type="EMBL" id="TFL01234.1"/>
    </source>
</evidence>
<feature type="compositionally biased region" description="Basic and acidic residues" evidence="1">
    <location>
        <begin position="106"/>
        <end position="125"/>
    </location>
</feature>
<feature type="compositionally biased region" description="Basic and acidic residues" evidence="1">
    <location>
        <begin position="210"/>
        <end position="219"/>
    </location>
</feature>
<keyword evidence="4" id="KW-1185">Reference proteome</keyword>
<reference evidence="3 4" key="1">
    <citation type="journal article" date="2019" name="Nat. Ecol. Evol.">
        <title>Megaphylogeny resolves global patterns of mushroom evolution.</title>
        <authorList>
            <person name="Varga T."/>
            <person name="Krizsan K."/>
            <person name="Foldi C."/>
            <person name="Dima B."/>
            <person name="Sanchez-Garcia M."/>
            <person name="Sanchez-Ramirez S."/>
            <person name="Szollosi G.J."/>
            <person name="Szarkandi J.G."/>
            <person name="Papp V."/>
            <person name="Albert L."/>
            <person name="Andreopoulos W."/>
            <person name="Angelini C."/>
            <person name="Antonin V."/>
            <person name="Barry K.W."/>
            <person name="Bougher N.L."/>
            <person name="Buchanan P."/>
            <person name="Buyck B."/>
            <person name="Bense V."/>
            <person name="Catcheside P."/>
            <person name="Chovatia M."/>
            <person name="Cooper J."/>
            <person name="Damon W."/>
            <person name="Desjardin D."/>
            <person name="Finy P."/>
            <person name="Geml J."/>
            <person name="Haridas S."/>
            <person name="Hughes K."/>
            <person name="Justo A."/>
            <person name="Karasinski D."/>
            <person name="Kautmanova I."/>
            <person name="Kiss B."/>
            <person name="Kocsube S."/>
            <person name="Kotiranta H."/>
            <person name="LaButti K.M."/>
            <person name="Lechner B.E."/>
            <person name="Liimatainen K."/>
            <person name="Lipzen A."/>
            <person name="Lukacs Z."/>
            <person name="Mihaltcheva S."/>
            <person name="Morgado L.N."/>
            <person name="Niskanen T."/>
            <person name="Noordeloos M.E."/>
            <person name="Ohm R.A."/>
            <person name="Ortiz-Santana B."/>
            <person name="Ovrebo C."/>
            <person name="Racz N."/>
            <person name="Riley R."/>
            <person name="Savchenko A."/>
            <person name="Shiryaev A."/>
            <person name="Soop K."/>
            <person name="Spirin V."/>
            <person name="Szebenyi C."/>
            <person name="Tomsovsky M."/>
            <person name="Tulloss R.E."/>
            <person name="Uehling J."/>
            <person name="Grigoriev I.V."/>
            <person name="Vagvolgyi C."/>
            <person name="Papp T."/>
            <person name="Martin F.M."/>
            <person name="Miettinen O."/>
            <person name="Hibbett D.S."/>
            <person name="Nagy L.G."/>
        </authorList>
    </citation>
    <scope>NUCLEOTIDE SEQUENCE [LARGE SCALE GENOMIC DNA]</scope>
    <source>
        <strain evidence="3 4">CBS 309.79</strain>
    </source>
</reference>
<feature type="chain" id="PRO_5022888396" evidence="2">
    <location>
        <begin position="20"/>
        <end position="482"/>
    </location>
</feature>
<dbReference type="Proteomes" id="UP000305067">
    <property type="component" value="Unassembled WGS sequence"/>
</dbReference>
<feature type="region of interest" description="Disordered" evidence="1">
    <location>
        <begin position="393"/>
        <end position="482"/>
    </location>
</feature>
<feature type="region of interest" description="Disordered" evidence="1">
    <location>
        <begin position="259"/>
        <end position="362"/>
    </location>
</feature>
<dbReference type="EMBL" id="ML178825">
    <property type="protein sequence ID" value="TFL01234.1"/>
    <property type="molecule type" value="Genomic_DNA"/>
</dbReference>
<feature type="region of interest" description="Disordered" evidence="1">
    <location>
        <begin position="181"/>
        <end position="224"/>
    </location>
</feature>
<feature type="compositionally biased region" description="Basic and acidic residues" evidence="1">
    <location>
        <begin position="184"/>
        <end position="201"/>
    </location>
</feature>
<organism evidence="3 4">
    <name type="scientific">Pterulicium gracile</name>
    <dbReference type="NCBI Taxonomy" id="1884261"/>
    <lineage>
        <taxon>Eukaryota</taxon>
        <taxon>Fungi</taxon>
        <taxon>Dikarya</taxon>
        <taxon>Basidiomycota</taxon>
        <taxon>Agaricomycotina</taxon>
        <taxon>Agaricomycetes</taxon>
        <taxon>Agaricomycetidae</taxon>
        <taxon>Agaricales</taxon>
        <taxon>Pleurotineae</taxon>
        <taxon>Pterulaceae</taxon>
        <taxon>Pterulicium</taxon>
    </lineage>
</organism>
<feature type="signal peptide" evidence="2">
    <location>
        <begin position="1"/>
        <end position="19"/>
    </location>
</feature>
<feature type="compositionally biased region" description="Polar residues" evidence="1">
    <location>
        <begin position="432"/>
        <end position="443"/>
    </location>
</feature>